<protein>
    <submittedName>
        <fullName evidence="1">Uncharacterized protein</fullName>
    </submittedName>
</protein>
<reference evidence="1" key="1">
    <citation type="submission" date="2014-09" db="EMBL/GenBank/DDBJ databases">
        <authorList>
            <person name="Magalhaes I.L.F."/>
            <person name="Oliveira U."/>
            <person name="Santos F.R."/>
            <person name="Vidigal T.H.D.A."/>
            <person name="Brescovit A.D."/>
            <person name="Santos A.J."/>
        </authorList>
    </citation>
    <scope>NUCLEOTIDE SEQUENCE</scope>
    <source>
        <tissue evidence="1">Shoot tissue taken approximately 20 cm above the soil surface</tissue>
    </source>
</reference>
<sequence>MVSIRLTASRSGLYSIVGCISTAPRPLTSKDTEPTTVHLLSRQGGTQLHVSCISSRLDSTHRHPTSLHDTLRPCNQLAKLSALPPHHLYPHIISHDLFRFSPKSILFFDFMSDYLISDANIT</sequence>
<dbReference type="AlphaFoldDB" id="A0A0A9CPH6"/>
<proteinExistence type="predicted"/>
<evidence type="ECO:0000313" key="1">
    <source>
        <dbReference type="EMBL" id="JAD78204.1"/>
    </source>
</evidence>
<name>A0A0A9CPH6_ARUDO</name>
<organism evidence="1">
    <name type="scientific">Arundo donax</name>
    <name type="common">Giant reed</name>
    <name type="synonym">Donax arundinaceus</name>
    <dbReference type="NCBI Taxonomy" id="35708"/>
    <lineage>
        <taxon>Eukaryota</taxon>
        <taxon>Viridiplantae</taxon>
        <taxon>Streptophyta</taxon>
        <taxon>Embryophyta</taxon>
        <taxon>Tracheophyta</taxon>
        <taxon>Spermatophyta</taxon>
        <taxon>Magnoliopsida</taxon>
        <taxon>Liliopsida</taxon>
        <taxon>Poales</taxon>
        <taxon>Poaceae</taxon>
        <taxon>PACMAD clade</taxon>
        <taxon>Arundinoideae</taxon>
        <taxon>Arundineae</taxon>
        <taxon>Arundo</taxon>
    </lineage>
</organism>
<accession>A0A0A9CPH6</accession>
<reference evidence="1" key="2">
    <citation type="journal article" date="2015" name="Data Brief">
        <title>Shoot transcriptome of the giant reed, Arundo donax.</title>
        <authorList>
            <person name="Barrero R.A."/>
            <person name="Guerrero F.D."/>
            <person name="Moolhuijzen P."/>
            <person name="Goolsby J.A."/>
            <person name="Tidwell J."/>
            <person name="Bellgard S.E."/>
            <person name="Bellgard M.I."/>
        </authorList>
    </citation>
    <scope>NUCLEOTIDE SEQUENCE</scope>
    <source>
        <tissue evidence="1">Shoot tissue taken approximately 20 cm above the soil surface</tissue>
    </source>
</reference>
<dbReference type="EMBL" id="GBRH01219691">
    <property type="protein sequence ID" value="JAD78204.1"/>
    <property type="molecule type" value="Transcribed_RNA"/>
</dbReference>